<dbReference type="FunFam" id="2.40.10.190:FF:000001">
    <property type="entry name" value="60S ribosomal protein L35a"/>
    <property type="match status" value="1"/>
</dbReference>
<comment type="caution">
    <text evidence="6">The sequence shown here is derived from an EMBL/GenBank/DDBJ whole genome shotgun (WGS) entry which is preliminary data.</text>
</comment>
<dbReference type="Gene3D" id="2.40.10.190">
    <property type="entry name" value="translation elongation factor selb, chain A, domain 4"/>
    <property type="match status" value="1"/>
</dbReference>
<evidence type="ECO:0000256" key="2">
    <source>
        <dbReference type="ARBA" id="ARBA00009269"/>
    </source>
</evidence>
<evidence type="ECO:0000256" key="1">
    <source>
        <dbReference type="ARBA" id="ARBA00004229"/>
    </source>
</evidence>
<name>A0ABD3M158_9STRA</name>
<sequence length="164" mass="18505">MAGYGRMSDEMGRVRLSPSGRPLHVSQAKSNKAFTQQGRGLKSLVSQRNNIERMTKQNTQPTRLYCNGAILGYKRGLRNQYNHTSLIKIKGVDSKEDVEFYLGKRVAYITKASTIKNGSKFRVNWGRVCRSHGNNGVVRCKFARDLPPQSIGGRVRVMLYPSRV</sequence>
<dbReference type="Proteomes" id="UP001530293">
    <property type="component" value="Unassembled WGS sequence"/>
</dbReference>
<dbReference type="GO" id="GO:0005840">
    <property type="term" value="C:ribosome"/>
    <property type="evidence" value="ECO:0007669"/>
    <property type="project" value="UniProtKB-KW"/>
</dbReference>
<accession>A0ABD3M158</accession>
<dbReference type="SUPFAM" id="SSF50447">
    <property type="entry name" value="Translation proteins"/>
    <property type="match status" value="1"/>
</dbReference>
<keyword evidence="4" id="KW-0687">Ribonucleoprotein</keyword>
<feature type="region of interest" description="Disordered" evidence="5">
    <location>
        <begin position="1"/>
        <end position="38"/>
    </location>
</feature>
<dbReference type="InterPro" id="IPR038661">
    <property type="entry name" value="Ribosomal_eL33_sf"/>
</dbReference>
<keyword evidence="7" id="KW-1185">Reference proteome</keyword>
<dbReference type="PANTHER" id="PTHR10902">
    <property type="entry name" value="60S RIBOSOMAL PROTEIN L35A"/>
    <property type="match status" value="1"/>
</dbReference>
<evidence type="ECO:0000256" key="3">
    <source>
        <dbReference type="ARBA" id="ARBA00022980"/>
    </source>
</evidence>
<dbReference type="AlphaFoldDB" id="A0ABD3M158"/>
<dbReference type="EMBL" id="JALLBG020000254">
    <property type="protein sequence ID" value="KAL3757728.1"/>
    <property type="molecule type" value="Genomic_DNA"/>
</dbReference>
<dbReference type="HAMAP" id="MF_00573">
    <property type="entry name" value="Ribosomal_eL33"/>
    <property type="match status" value="1"/>
</dbReference>
<gene>
    <name evidence="6" type="ORF">ACHAWU_000369</name>
</gene>
<evidence type="ECO:0000256" key="5">
    <source>
        <dbReference type="SAM" id="MobiDB-lite"/>
    </source>
</evidence>
<comment type="similarity">
    <text evidence="2">Belongs to the eukaryotic ribosomal protein eL33 family.</text>
</comment>
<dbReference type="InterPro" id="IPR009000">
    <property type="entry name" value="Transl_B-barrel_sf"/>
</dbReference>
<protein>
    <recommendedName>
        <fullName evidence="8">60S ribosomal protein L35a</fullName>
    </recommendedName>
</protein>
<comment type="subcellular location">
    <subcellularLocation>
        <location evidence="1">Plastid</location>
        <location evidence="1">Chloroplast</location>
    </subcellularLocation>
</comment>
<keyword evidence="3" id="KW-0689">Ribosomal protein</keyword>
<dbReference type="InterPro" id="IPR001780">
    <property type="entry name" value="Ribosomal_eL33"/>
</dbReference>
<dbReference type="Pfam" id="PF01247">
    <property type="entry name" value="Ribosomal_L35Ae"/>
    <property type="match status" value="1"/>
</dbReference>
<reference evidence="6 7" key="1">
    <citation type="submission" date="2024-10" db="EMBL/GenBank/DDBJ databases">
        <title>Updated reference genomes for cyclostephanoid diatoms.</title>
        <authorList>
            <person name="Roberts W.R."/>
            <person name="Alverson A.J."/>
        </authorList>
    </citation>
    <scope>NUCLEOTIDE SEQUENCE [LARGE SCALE GENOMIC DNA]</scope>
    <source>
        <strain evidence="6 7">AJA232-27</strain>
    </source>
</reference>
<dbReference type="GO" id="GO:1990904">
    <property type="term" value="C:ribonucleoprotein complex"/>
    <property type="evidence" value="ECO:0007669"/>
    <property type="project" value="UniProtKB-KW"/>
</dbReference>
<evidence type="ECO:0000313" key="6">
    <source>
        <dbReference type="EMBL" id="KAL3757728.1"/>
    </source>
</evidence>
<evidence type="ECO:0008006" key="8">
    <source>
        <dbReference type="Google" id="ProtNLM"/>
    </source>
</evidence>
<evidence type="ECO:0000313" key="7">
    <source>
        <dbReference type="Proteomes" id="UP001530293"/>
    </source>
</evidence>
<evidence type="ECO:0000256" key="4">
    <source>
        <dbReference type="ARBA" id="ARBA00023274"/>
    </source>
</evidence>
<organism evidence="6 7">
    <name type="scientific">Discostella pseudostelligera</name>
    <dbReference type="NCBI Taxonomy" id="259834"/>
    <lineage>
        <taxon>Eukaryota</taxon>
        <taxon>Sar</taxon>
        <taxon>Stramenopiles</taxon>
        <taxon>Ochrophyta</taxon>
        <taxon>Bacillariophyta</taxon>
        <taxon>Coscinodiscophyceae</taxon>
        <taxon>Thalassiosirophycidae</taxon>
        <taxon>Stephanodiscales</taxon>
        <taxon>Stephanodiscaceae</taxon>
        <taxon>Discostella</taxon>
    </lineage>
</organism>
<dbReference type="GO" id="GO:0009507">
    <property type="term" value="C:chloroplast"/>
    <property type="evidence" value="ECO:0007669"/>
    <property type="project" value="UniProtKB-SubCell"/>
</dbReference>
<feature type="compositionally biased region" description="Polar residues" evidence="5">
    <location>
        <begin position="27"/>
        <end position="38"/>
    </location>
</feature>
<proteinExistence type="inferred from homology"/>